<dbReference type="Gene3D" id="2.160.20.10">
    <property type="entry name" value="Single-stranded right-handed beta-helix, Pectin lyase-like"/>
    <property type="match status" value="1"/>
</dbReference>
<protein>
    <recommendedName>
        <fullName evidence="4">Collagen triple helix repeat protein</fullName>
    </recommendedName>
</protein>
<name>Q24ZY1_DESHY</name>
<keyword evidence="3" id="KW-1185">Reference proteome</keyword>
<dbReference type="GO" id="GO:0031012">
    <property type="term" value="C:extracellular matrix"/>
    <property type="evidence" value="ECO:0007669"/>
    <property type="project" value="TreeGrafter"/>
</dbReference>
<dbReference type="GO" id="GO:0030198">
    <property type="term" value="P:extracellular matrix organization"/>
    <property type="evidence" value="ECO:0007669"/>
    <property type="project" value="TreeGrafter"/>
</dbReference>
<dbReference type="STRING" id="138119.DSY0622"/>
<dbReference type="Proteomes" id="UP000001946">
    <property type="component" value="Chromosome"/>
</dbReference>
<dbReference type="InterPro" id="IPR012334">
    <property type="entry name" value="Pectin_lyas_fold"/>
</dbReference>
<dbReference type="KEGG" id="dsy:DSY0622"/>
<evidence type="ECO:0008006" key="4">
    <source>
        <dbReference type="Google" id="ProtNLM"/>
    </source>
</evidence>
<dbReference type="PANTHER" id="PTHR24023">
    <property type="entry name" value="COLLAGEN ALPHA"/>
    <property type="match status" value="1"/>
</dbReference>
<dbReference type="eggNOG" id="COG2931">
    <property type="taxonomic scope" value="Bacteria"/>
</dbReference>
<feature type="region of interest" description="Disordered" evidence="1">
    <location>
        <begin position="115"/>
        <end position="472"/>
    </location>
</feature>
<feature type="compositionally biased region" description="Low complexity" evidence="1">
    <location>
        <begin position="439"/>
        <end position="469"/>
    </location>
</feature>
<dbReference type="Pfam" id="PF01391">
    <property type="entry name" value="Collagen"/>
    <property type="match status" value="1"/>
</dbReference>
<dbReference type="InterPro" id="IPR050149">
    <property type="entry name" value="Collagen_superfamily"/>
</dbReference>
<proteinExistence type="predicted"/>
<accession>Q24ZY1</accession>
<feature type="compositionally biased region" description="Low complexity" evidence="1">
    <location>
        <begin position="128"/>
        <end position="411"/>
    </location>
</feature>
<evidence type="ECO:0000256" key="1">
    <source>
        <dbReference type="SAM" id="MobiDB-lite"/>
    </source>
</evidence>
<feature type="compositionally biased region" description="Low complexity" evidence="1">
    <location>
        <begin position="420"/>
        <end position="430"/>
    </location>
</feature>
<dbReference type="GO" id="GO:0005615">
    <property type="term" value="C:extracellular space"/>
    <property type="evidence" value="ECO:0007669"/>
    <property type="project" value="TreeGrafter"/>
</dbReference>
<dbReference type="eggNOG" id="COG3391">
    <property type="taxonomic scope" value="Bacteria"/>
</dbReference>
<dbReference type="InterPro" id="IPR008160">
    <property type="entry name" value="Collagen"/>
</dbReference>
<evidence type="ECO:0000313" key="3">
    <source>
        <dbReference type="Proteomes" id="UP000001946"/>
    </source>
</evidence>
<dbReference type="EMBL" id="AP008230">
    <property type="protein sequence ID" value="BAE82411.1"/>
    <property type="molecule type" value="Genomic_DNA"/>
</dbReference>
<dbReference type="SUPFAM" id="SSF51126">
    <property type="entry name" value="Pectin lyase-like"/>
    <property type="match status" value="1"/>
</dbReference>
<evidence type="ECO:0000313" key="2">
    <source>
        <dbReference type="EMBL" id="BAE82411.1"/>
    </source>
</evidence>
<reference evidence="2 3" key="1">
    <citation type="journal article" date="2006" name="J. Bacteriol.">
        <title>Complete genome sequence of the dehalorespiring bacterium Desulfitobacterium hafniense Y51 and comparison with Dehalococcoides ethenogenes 195.</title>
        <authorList>
            <person name="Nonaka H."/>
            <person name="Keresztes G."/>
            <person name="Shinoda Y."/>
            <person name="Ikenaga Y."/>
            <person name="Abe M."/>
            <person name="Naito K."/>
            <person name="Inatomi K."/>
            <person name="Furukawa K."/>
            <person name="Inui M."/>
            <person name="Yukawa H."/>
        </authorList>
    </citation>
    <scope>NUCLEOTIDE SEQUENCE [LARGE SCALE GENOMIC DNA]</scope>
    <source>
        <strain evidence="2 3">Y51</strain>
    </source>
</reference>
<dbReference type="PANTHER" id="PTHR24023:SF1095">
    <property type="entry name" value="EGF-LIKE DOMAIN-CONTAINING PROTEIN"/>
    <property type="match status" value="1"/>
</dbReference>
<gene>
    <name evidence="2" type="ordered locus">DSY0622</name>
</gene>
<dbReference type="HOGENOM" id="CLU_001074_13_7_9"/>
<dbReference type="GO" id="GO:0030020">
    <property type="term" value="F:extracellular matrix structural constituent conferring tensile strength"/>
    <property type="evidence" value="ECO:0007669"/>
    <property type="project" value="TreeGrafter"/>
</dbReference>
<dbReference type="InterPro" id="IPR011050">
    <property type="entry name" value="Pectin_lyase_fold/virulence"/>
</dbReference>
<organism evidence="2 3">
    <name type="scientific">Desulfitobacterium hafniense (strain Y51)</name>
    <dbReference type="NCBI Taxonomy" id="138119"/>
    <lineage>
        <taxon>Bacteria</taxon>
        <taxon>Bacillati</taxon>
        <taxon>Bacillota</taxon>
        <taxon>Clostridia</taxon>
        <taxon>Eubacteriales</taxon>
        <taxon>Desulfitobacteriaceae</taxon>
        <taxon>Desulfitobacterium</taxon>
    </lineage>
</organism>
<dbReference type="AlphaFoldDB" id="Q24ZY1"/>
<sequence>MKFMALLTTGLIENSPVSGIRATTVLSVRVVNDDSASASVQISGSYVSGTTTTAYVLEVFILEPGEVATRSYSANFDAFQFQFTTSLENVEISAWGKDNEGNLIAAHRVLPAELDPLDQNGGAGPTGATGATGPAGPTGATGATGPAGPTGATGATGPAGPTGATGATGPAGPTGATGATGPAGPTGATGATGPAGPTGATGATGPAGETGATGATGPAGETGATGATGPAGETGATGATGPAGETGATGATGPAGETGATGATGPAGETGATGATGPAGETGATGATGPAGETGATGATGPAGETGATGATGPAGETGATGATGPAGETGATGATGPAGETGATGATGPAGETGATGATGPAGETGATGATGPAGETGATGATGPAGETGATGATGPAGETGATGATGPAGEPGGPTGPTGATGATGPAGESGGPTGPTGETGPTGATGETGPTGPTGATGETGATGTFEPNPFAVYVQAGAVGGDGTQASPFETIQQGVTAVSPTGTVHILGGTYPITATISVNKAGVTLKGYPNTLIELQAAVIPFAVTGSGVTIDGLTITSDNPYAVPFIQLGGSNHKLINNYFYGPPQAGPSDTWVVNRGFVTQANNMQNLTVQNNIFYFLRQPAYLNPNTTGYIIDNVVYNTRGFVVDRAVVVLSGNSWGSPENAVDIALLVGTIAGPPYDPLADLAANNSDASISDQR</sequence>